<evidence type="ECO:0000256" key="6">
    <source>
        <dbReference type="ARBA" id="ARBA00023136"/>
    </source>
</evidence>
<keyword evidence="3" id="KW-1003">Cell membrane</keyword>
<accession>A0A645ELN4</accession>
<evidence type="ECO:0000256" key="2">
    <source>
        <dbReference type="ARBA" id="ARBA00022448"/>
    </source>
</evidence>
<evidence type="ECO:0000256" key="1">
    <source>
        <dbReference type="ARBA" id="ARBA00004651"/>
    </source>
</evidence>
<dbReference type="SUPFAM" id="SSF161098">
    <property type="entry name" value="MetI-like"/>
    <property type="match status" value="1"/>
</dbReference>
<name>A0A645ELN4_9ZZZZ</name>
<comment type="subcellular location">
    <subcellularLocation>
        <location evidence="1">Cell membrane</location>
        <topology evidence="1">Multi-pass membrane protein</topology>
    </subcellularLocation>
</comment>
<keyword evidence="4 7" id="KW-0812">Transmembrane</keyword>
<keyword evidence="6 7" id="KW-0472">Membrane</keyword>
<evidence type="ECO:0000313" key="8">
    <source>
        <dbReference type="EMBL" id="MPN02697.1"/>
    </source>
</evidence>
<organism evidence="8">
    <name type="scientific">bioreactor metagenome</name>
    <dbReference type="NCBI Taxonomy" id="1076179"/>
    <lineage>
        <taxon>unclassified sequences</taxon>
        <taxon>metagenomes</taxon>
        <taxon>ecological metagenomes</taxon>
    </lineage>
</organism>
<feature type="transmembrane region" description="Helical" evidence="7">
    <location>
        <begin position="50"/>
        <end position="71"/>
    </location>
</feature>
<protein>
    <submittedName>
        <fullName evidence="8">Inner membrane ABC transporter permease protein YcjP</fullName>
    </submittedName>
</protein>
<evidence type="ECO:0000256" key="7">
    <source>
        <dbReference type="SAM" id="Phobius"/>
    </source>
</evidence>
<proteinExistence type="predicted"/>
<evidence type="ECO:0000256" key="5">
    <source>
        <dbReference type="ARBA" id="ARBA00022989"/>
    </source>
</evidence>
<evidence type="ECO:0000256" key="4">
    <source>
        <dbReference type="ARBA" id="ARBA00022692"/>
    </source>
</evidence>
<reference evidence="8" key="1">
    <citation type="submission" date="2019-08" db="EMBL/GenBank/DDBJ databases">
        <authorList>
            <person name="Kucharzyk K."/>
            <person name="Murdoch R.W."/>
            <person name="Higgins S."/>
            <person name="Loffler F."/>
        </authorList>
    </citation>
    <scope>NUCLEOTIDE SEQUENCE</scope>
</reference>
<keyword evidence="2" id="KW-0813">Transport</keyword>
<comment type="caution">
    <text evidence="8">The sequence shown here is derived from an EMBL/GenBank/DDBJ whole genome shotgun (WGS) entry which is preliminary data.</text>
</comment>
<keyword evidence="5 7" id="KW-1133">Transmembrane helix</keyword>
<dbReference type="EMBL" id="VSSQ01048645">
    <property type="protein sequence ID" value="MPN02697.1"/>
    <property type="molecule type" value="Genomic_DNA"/>
</dbReference>
<evidence type="ECO:0000256" key="3">
    <source>
        <dbReference type="ARBA" id="ARBA00022475"/>
    </source>
</evidence>
<dbReference type="InterPro" id="IPR035906">
    <property type="entry name" value="MetI-like_sf"/>
</dbReference>
<dbReference type="GO" id="GO:0005886">
    <property type="term" value="C:plasma membrane"/>
    <property type="evidence" value="ECO:0007669"/>
    <property type="project" value="UniProtKB-SubCell"/>
</dbReference>
<dbReference type="Gene3D" id="1.10.3720.10">
    <property type="entry name" value="MetI-like"/>
    <property type="match status" value="1"/>
</dbReference>
<sequence>MKPAIATVAIFTFLHSWNELMFAQIYISDSTLKTITAGIQTLVGEHSTDWGPVGAGMVIATVPIVIAYLFLSKQVQESMTAGSLKG</sequence>
<gene>
    <name evidence="8" type="primary">ycjP_20</name>
    <name evidence="8" type="ORF">SDC9_149913</name>
</gene>
<dbReference type="PANTHER" id="PTHR43744:SF8">
    <property type="entry name" value="SN-GLYCEROL-3-PHOSPHATE TRANSPORT SYSTEM PERMEASE PROTEIN UGPE"/>
    <property type="match status" value="1"/>
</dbReference>
<dbReference type="PANTHER" id="PTHR43744">
    <property type="entry name" value="ABC TRANSPORTER PERMEASE PROTEIN MG189-RELATED-RELATED"/>
    <property type="match status" value="1"/>
</dbReference>
<dbReference type="AlphaFoldDB" id="A0A645ELN4"/>